<keyword evidence="2" id="KW-1185">Reference proteome</keyword>
<name>A0A5P8KJU6_9ACTN</name>
<accession>A0A5P8KJU6</accession>
<dbReference type="SUPFAM" id="SSF46785">
    <property type="entry name" value="Winged helix' DNA-binding domain"/>
    <property type="match status" value="1"/>
</dbReference>
<dbReference type="AlphaFoldDB" id="A0A5P8KJU6"/>
<reference evidence="1 2" key="1">
    <citation type="submission" date="2019-10" db="EMBL/GenBank/DDBJ databases">
        <title>Streptomyces sp. strain GY16 isolated from leaves of Broussonetia papyrifera.</title>
        <authorList>
            <person name="Mo P."/>
        </authorList>
    </citation>
    <scope>NUCLEOTIDE SEQUENCE [LARGE SCALE GENOMIC DNA]</scope>
    <source>
        <strain evidence="1 2">GY16</strain>
    </source>
</reference>
<dbReference type="Gene3D" id="1.10.10.10">
    <property type="entry name" value="Winged helix-like DNA-binding domain superfamily/Winged helix DNA-binding domain"/>
    <property type="match status" value="1"/>
</dbReference>
<sequence length="150" mass="15620">MSTAPAPALNSRVIGLAHHAARAVLEHVLVGYGLTFQQSVTLRLAAIADGPVERDALVGQVVDSLKVDEADIRAVVEELVAAKLVAPDPERPSRLTVTEAGLEAHTGSTAATAPLSARIYADIPTEDLAVAGRVLTLITERANAELTATK</sequence>
<proteinExistence type="predicted"/>
<keyword evidence="1" id="KW-0238">DNA-binding</keyword>
<dbReference type="Proteomes" id="UP000327294">
    <property type="component" value="Chromosome"/>
</dbReference>
<gene>
    <name evidence="1" type="ORF">F9278_42785</name>
</gene>
<protein>
    <submittedName>
        <fullName evidence="1">Winged helix DNA-binding protein</fullName>
    </submittedName>
</protein>
<organism evidence="1 2">
    <name type="scientific">Streptomyces phaeolivaceus</name>
    <dbReference type="NCBI Taxonomy" id="2653200"/>
    <lineage>
        <taxon>Bacteria</taxon>
        <taxon>Bacillati</taxon>
        <taxon>Actinomycetota</taxon>
        <taxon>Actinomycetes</taxon>
        <taxon>Kitasatosporales</taxon>
        <taxon>Streptomycetaceae</taxon>
        <taxon>Streptomyces</taxon>
    </lineage>
</organism>
<dbReference type="InterPro" id="IPR036388">
    <property type="entry name" value="WH-like_DNA-bd_sf"/>
</dbReference>
<dbReference type="InterPro" id="IPR036390">
    <property type="entry name" value="WH_DNA-bd_sf"/>
</dbReference>
<dbReference type="GO" id="GO:0003677">
    <property type="term" value="F:DNA binding"/>
    <property type="evidence" value="ECO:0007669"/>
    <property type="project" value="UniProtKB-KW"/>
</dbReference>
<evidence type="ECO:0000313" key="2">
    <source>
        <dbReference type="Proteomes" id="UP000327294"/>
    </source>
</evidence>
<evidence type="ECO:0000313" key="1">
    <source>
        <dbReference type="EMBL" id="QFR03159.1"/>
    </source>
</evidence>
<dbReference type="EMBL" id="CP045096">
    <property type="protein sequence ID" value="QFR03159.1"/>
    <property type="molecule type" value="Genomic_DNA"/>
</dbReference>
<dbReference type="KEGG" id="sphv:F9278_42785"/>